<comment type="caution">
    <text evidence="1">The sequence shown here is derived from an EMBL/GenBank/DDBJ whole genome shotgun (WGS) entry which is preliminary data.</text>
</comment>
<keyword evidence="2" id="KW-1185">Reference proteome</keyword>
<evidence type="ECO:0000313" key="1">
    <source>
        <dbReference type="EMBL" id="KAI5654686.1"/>
    </source>
</evidence>
<gene>
    <name evidence="1" type="ORF">M9H77_31873</name>
</gene>
<dbReference type="EMBL" id="CM044707">
    <property type="protein sequence ID" value="KAI5654686.1"/>
    <property type="molecule type" value="Genomic_DNA"/>
</dbReference>
<sequence>MKSQKIKRFLFLWLFMIFSQLILLPCANSTGPIPELKLMNQKGHVVMDNGPIKVTLSNPGGMVTGIEYKEIDNVLDAHQRESRRGYWDVGIQGSSYKIIAQDEDKIEISFKKTYDPSLDHHELGQSGFYTYAIFERLENWPELHVGEARLAFKLRGSLFNHMAVSDTMQRLMPTNYDREHGHQLDYKEAVLLTSPKESRFKGEVDDKYQYSKENKDNHLNGWICPKNKVGLDLTSHVGPTVLAMFHSHHYVGETLTGLKFKNGETWKKVFGPVFIYLNSDSGSDSEEALWKDAKNQMEIETKKWPYDFTVSIDFPHSDQRGSVNGRLLINDRYIIDPNHPRQFPAKSAYVGLAPTGDEGSWQLDAKGYQFWKQTNADGYFNITEIRPGKYSLYAWVPTVFGDYKYGAEIEIKPASEINLGSLVFTPPRNGPTLWEIGISDRTAEEFYIPDPIPTLRNYLFDNQTDKWRQYGLWEKYADLYPKQDLLYTVGVSNYSKDWFFAHVSRKVSDEVFEPTTWRIQFDLDNTYTKVDLDGLIHF</sequence>
<protein>
    <submittedName>
        <fullName evidence="1">Uncharacterized protein</fullName>
    </submittedName>
</protein>
<evidence type="ECO:0000313" key="2">
    <source>
        <dbReference type="Proteomes" id="UP001060085"/>
    </source>
</evidence>
<proteinExistence type="predicted"/>
<organism evidence="1 2">
    <name type="scientific">Catharanthus roseus</name>
    <name type="common">Madagascar periwinkle</name>
    <name type="synonym">Vinca rosea</name>
    <dbReference type="NCBI Taxonomy" id="4058"/>
    <lineage>
        <taxon>Eukaryota</taxon>
        <taxon>Viridiplantae</taxon>
        <taxon>Streptophyta</taxon>
        <taxon>Embryophyta</taxon>
        <taxon>Tracheophyta</taxon>
        <taxon>Spermatophyta</taxon>
        <taxon>Magnoliopsida</taxon>
        <taxon>eudicotyledons</taxon>
        <taxon>Gunneridae</taxon>
        <taxon>Pentapetalae</taxon>
        <taxon>asterids</taxon>
        <taxon>lamiids</taxon>
        <taxon>Gentianales</taxon>
        <taxon>Apocynaceae</taxon>
        <taxon>Rauvolfioideae</taxon>
        <taxon>Vinceae</taxon>
        <taxon>Catharanthinae</taxon>
        <taxon>Catharanthus</taxon>
    </lineage>
</organism>
<accession>A0ACC0A1P6</accession>
<dbReference type="Proteomes" id="UP001060085">
    <property type="component" value="Linkage Group LG07"/>
</dbReference>
<name>A0ACC0A1P6_CATRO</name>
<reference evidence="2" key="1">
    <citation type="journal article" date="2023" name="Nat. Plants">
        <title>Single-cell RNA sequencing provides a high-resolution roadmap for understanding the multicellular compartmentation of specialized metabolism.</title>
        <authorList>
            <person name="Sun S."/>
            <person name="Shen X."/>
            <person name="Li Y."/>
            <person name="Li Y."/>
            <person name="Wang S."/>
            <person name="Li R."/>
            <person name="Zhang H."/>
            <person name="Shen G."/>
            <person name="Guo B."/>
            <person name="Wei J."/>
            <person name="Xu J."/>
            <person name="St-Pierre B."/>
            <person name="Chen S."/>
            <person name="Sun C."/>
        </authorList>
    </citation>
    <scope>NUCLEOTIDE SEQUENCE [LARGE SCALE GENOMIC DNA]</scope>
</reference>